<evidence type="ECO:0000256" key="3">
    <source>
        <dbReference type="ARBA" id="ARBA00022448"/>
    </source>
</evidence>
<accession>A0A1G9PEX8</accession>
<comment type="similarity">
    <text evidence="2 10 11">Belongs to the TonB-dependent receptor family.</text>
</comment>
<gene>
    <name evidence="16" type="ORF">SAMN05428957_101342</name>
</gene>
<dbReference type="PANTHER" id="PTHR30069:SF40">
    <property type="entry name" value="TONB-DEPENDENT RECEPTOR NMB0964-RELATED"/>
    <property type="match status" value="1"/>
</dbReference>
<evidence type="ECO:0000256" key="7">
    <source>
        <dbReference type="ARBA" id="ARBA00023136"/>
    </source>
</evidence>
<keyword evidence="17" id="KW-1185">Reference proteome</keyword>
<evidence type="ECO:0000259" key="15">
    <source>
        <dbReference type="Pfam" id="PF07715"/>
    </source>
</evidence>
<evidence type="ECO:0000256" key="9">
    <source>
        <dbReference type="ARBA" id="ARBA00023237"/>
    </source>
</evidence>
<evidence type="ECO:0000256" key="6">
    <source>
        <dbReference type="ARBA" id="ARBA00023077"/>
    </source>
</evidence>
<protein>
    <submittedName>
        <fullName evidence="16">Iron complex outermembrane recepter protein</fullName>
    </submittedName>
</protein>
<dbReference type="InterPro" id="IPR037066">
    <property type="entry name" value="Plug_dom_sf"/>
</dbReference>
<reference evidence="17" key="1">
    <citation type="submission" date="2016-10" db="EMBL/GenBank/DDBJ databases">
        <authorList>
            <person name="Varghese N."/>
            <person name="Submissions S."/>
        </authorList>
    </citation>
    <scope>NUCLEOTIDE SEQUENCE [LARGE SCALE GENOMIC DNA]</scope>
    <source>
        <strain evidence="17">EPL6</strain>
    </source>
</reference>
<dbReference type="Pfam" id="PF00593">
    <property type="entry name" value="TonB_dep_Rec_b-barrel"/>
    <property type="match status" value="1"/>
</dbReference>
<name>A0A1G9PEX8_9BURK</name>
<dbReference type="AlphaFoldDB" id="A0A1G9PEX8"/>
<dbReference type="GO" id="GO:0044718">
    <property type="term" value="P:siderophore transmembrane transport"/>
    <property type="evidence" value="ECO:0007669"/>
    <property type="project" value="TreeGrafter"/>
</dbReference>
<evidence type="ECO:0000256" key="5">
    <source>
        <dbReference type="ARBA" id="ARBA00022692"/>
    </source>
</evidence>
<feature type="domain" description="TonB-dependent receptor-like beta-barrel" evidence="14">
    <location>
        <begin position="336"/>
        <end position="681"/>
    </location>
</feature>
<proteinExistence type="inferred from homology"/>
<dbReference type="PANTHER" id="PTHR30069">
    <property type="entry name" value="TONB-DEPENDENT OUTER MEMBRANE RECEPTOR"/>
    <property type="match status" value="1"/>
</dbReference>
<evidence type="ECO:0000256" key="10">
    <source>
        <dbReference type="PROSITE-ProRule" id="PRU01360"/>
    </source>
</evidence>
<keyword evidence="4 10" id="KW-1134">Transmembrane beta strand</keyword>
<dbReference type="InterPro" id="IPR000531">
    <property type="entry name" value="Beta-barrel_TonB"/>
</dbReference>
<dbReference type="OrthoDB" id="9795928at2"/>
<dbReference type="STRING" id="1527607.SAMN05428957_101342"/>
<dbReference type="InterPro" id="IPR036942">
    <property type="entry name" value="Beta-barrel_TonB_sf"/>
</dbReference>
<dbReference type="Pfam" id="PF07715">
    <property type="entry name" value="Plug"/>
    <property type="match status" value="1"/>
</dbReference>
<comment type="subcellular location">
    <subcellularLocation>
        <location evidence="1 10">Cell outer membrane</location>
        <topology evidence="1 10">Multi-pass membrane protein</topology>
    </subcellularLocation>
</comment>
<organism evidence="16 17">
    <name type="scientific">Oryzisolibacter propanilivorax</name>
    <dbReference type="NCBI Taxonomy" id="1527607"/>
    <lineage>
        <taxon>Bacteria</taxon>
        <taxon>Pseudomonadati</taxon>
        <taxon>Pseudomonadota</taxon>
        <taxon>Betaproteobacteria</taxon>
        <taxon>Burkholderiales</taxon>
        <taxon>Comamonadaceae</taxon>
        <taxon>Oryzisolibacter</taxon>
    </lineage>
</organism>
<keyword evidence="8" id="KW-0675">Receptor</keyword>
<dbReference type="SUPFAM" id="SSF56935">
    <property type="entry name" value="Porins"/>
    <property type="match status" value="1"/>
</dbReference>
<feature type="signal peptide" evidence="13">
    <location>
        <begin position="1"/>
        <end position="33"/>
    </location>
</feature>
<evidence type="ECO:0000256" key="1">
    <source>
        <dbReference type="ARBA" id="ARBA00004571"/>
    </source>
</evidence>
<evidence type="ECO:0000313" key="16">
    <source>
        <dbReference type="EMBL" id="SDL96757.1"/>
    </source>
</evidence>
<dbReference type="Gene3D" id="2.170.130.10">
    <property type="entry name" value="TonB-dependent receptor, plug domain"/>
    <property type="match status" value="1"/>
</dbReference>
<evidence type="ECO:0000256" key="12">
    <source>
        <dbReference type="SAM" id="MobiDB-lite"/>
    </source>
</evidence>
<keyword evidence="6 11" id="KW-0798">TonB box</keyword>
<keyword evidence="3 10" id="KW-0813">Transport</keyword>
<keyword evidence="5 10" id="KW-0812">Transmembrane</keyword>
<dbReference type="GO" id="GO:0015344">
    <property type="term" value="F:siderophore uptake transmembrane transporter activity"/>
    <property type="evidence" value="ECO:0007669"/>
    <property type="project" value="TreeGrafter"/>
</dbReference>
<keyword evidence="7 10" id="KW-0472">Membrane</keyword>
<keyword evidence="13" id="KW-0732">Signal</keyword>
<dbReference type="InterPro" id="IPR012910">
    <property type="entry name" value="Plug_dom"/>
</dbReference>
<dbReference type="Proteomes" id="UP000198552">
    <property type="component" value="Unassembled WGS sequence"/>
</dbReference>
<dbReference type="EMBL" id="FNHP01000001">
    <property type="protein sequence ID" value="SDL96757.1"/>
    <property type="molecule type" value="Genomic_DNA"/>
</dbReference>
<feature type="region of interest" description="Disordered" evidence="12">
    <location>
        <begin position="304"/>
        <end position="326"/>
    </location>
</feature>
<feature type="domain" description="TonB-dependent receptor plug" evidence="15">
    <location>
        <begin position="69"/>
        <end position="173"/>
    </location>
</feature>
<evidence type="ECO:0000313" key="17">
    <source>
        <dbReference type="Proteomes" id="UP000198552"/>
    </source>
</evidence>
<dbReference type="Gene3D" id="2.40.170.20">
    <property type="entry name" value="TonB-dependent receptor, beta-barrel domain"/>
    <property type="match status" value="1"/>
</dbReference>
<dbReference type="PROSITE" id="PS52016">
    <property type="entry name" value="TONB_DEPENDENT_REC_3"/>
    <property type="match status" value="1"/>
</dbReference>
<evidence type="ECO:0000256" key="4">
    <source>
        <dbReference type="ARBA" id="ARBA00022452"/>
    </source>
</evidence>
<dbReference type="GO" id="GO:0009279">
    <property type="term" value="C:cell outer membrane"/>
    <property type="evidence" value="ECO:0007669"/>
    <property type="project" value="UniProtKB-SubCell"/>
</dbReference>
<dbReference type="InterPro" id="IPR039426">
    <property type="entry name" value="TonB-dep_rcpt-like"/>
</dbReference>
<evidence type="ECO:0000256" key="2">
    <source>
        <dbReference type="ARBA" id="ARBA00009810"/>
    </source>
</evidence>
<evidence type="ECO:0000256" key="13">
    <source>
        <dbReference type="SAM" id="SignalP"/>
    </source>
</evidence>
<feature type="chain" id="PRO_5011781793" evidence="13">
    <location>
        <begin position="34"/>
        <end position="712"/>
    </location>
</feature>
<keyword evidence="9 10" id="KW-0998">Cell outer membrane</keyword>
<evidence type="ECO:0000256" key="8">
    <source>
        <dbReference type="ARBA" id="ARBA00023170"/>
    </source>
</evidence>
<dbReference type="RefSeq" id="WP_091565904.1">
    <property type="nucleotide sequence ID" value="NZ_FNHP01000001.1"/>
</dbReference>
<evidence type="ECO:0000259" key="14">
    <source>
        <dbReference type="Pfam" id="PF00593"/>
    </source>
</evidence>
<evidence type="ECO:0000256" key="11">
    <source>
        <dbReference type="RuleBase" id="RU003357"/>
    </source>
</evidence>
<sequence length="712" mass="75447">MTSLMAFPSTAPGAFRPLACALLALLASGAASAQPDAAPAPGPAASTTGVGASLPAVTVSASGLQLGVSEMTQPVSVLEGDALVRQRGATLGETLEGEPGITGSHFGAGASRPVIRGMDGARVRVLTDGAELHDASTISPDHAVVAEPLLATQIEVLRGPSALVHGAGAVGGVVNVLDGKVPTAVPSKGYEGSAEVRAGSAARDKAGAVAVTGGTGPFAVHVEAAGRDAGDYRVGSGWEGGRRVPGSFNDTRSASLGLSWVGESGYLGLAFTRQTARYGLPGHSHGFEGCHTHGNHLHCGAHDHDHDHGEGHEEHDHAHHENDHDHGAVPVVDLRSERIDLRGELRNPFAGVAALRLRGGFTDYVHDEIEGGEVATTFKNKAHDLRVELQHQPIAGLRGLVGVRTAERKFSAVGEEAYVQPTRTRSTGLFLLEEYRLGDWRIEGALRHDRQSARALDSDVERSHHGTSASLGAVWRVAPGYSLGTTVTRASRAPTAEELYARGLHMATATYERGDAELRSEISRNVDLTLRKTSGPTTFDVSVYRNSIRHYIHGRTLDELDGLQLLQFSQADATFTGIEGRVRQALTRQIGLTLWGDSVRARLDGGGRLPRIAPARVGLKLDAQWQSWQGDIEWLQVARQSRVAQFESATPGYGMLNLGLAYHGGTSTATPWQVYLKARNLTDRLAYSHVSFVKDAAPLAGRSVVLGMRVAF</sequence>